<feature type="region of interest" description="Disordered" evidence="2">
    <location>
        <begin position="754"/>
        <end position="773"/>
    </location>
</feature>
<feature type="region of interest" description="Disordered" evidence="2">
    <location>
        <begin position="1006"/>
        <end position="1084"/>
    </location>
</feature>
<dbReference type="EMBL" id="AWGH01000024">
    <property type="protein sequence ID" value="ODN88849.1"/>
    <property type="molecule type" value="Genomic_DNA"/>
</dbReference>
<keyword evidence="5" id="KW-1185">Reference proteome</keyword>
<name>A0A1E3IJR7_9TREE</name>
<feature type="compositionally biased region" description="Low complexity" evidence="2">
    <location>
        <begin position="1335"/>
        <end position="1350"/>
    </location>
</feature>
<evidence type="ECO:0000259" key="3">
    <source>
        <dbReference type="PROSITE" id="PS51299"/>
    </source>
</evidence>
<accession>A0A1E3IJR7</accession>
<evidence type="ECO:0000313" key="4">
    <source>
        <dbReference type="EMBL" id="ODN88849.1"/>
    </source>
</evidence>
<feature type="compositionally biased region" description="Low complexity" evidence="2">
    <location>
        <begin position="1"/>
        <end position="13"/>
    </location>
</feature>
<proteinExistence type="predicted"/>
<sequence>MARPIRPAPQAQPDTPGAGPSTSLRTSARTHRVSASASAVSVASPATPGPPTPESDPGKGGGSLRKTLAVEAKTHGTRRAGNAVERRPCPFPSQWGGRNKCCISQEDEADEVLMGVFSSIASLDNRALSPEEIASTCFQQGWLRPPSAAIEPTNVINNAIRSYIKRCEKAKRHCLLQKQHLNGSVAEQVLESALHPAAFENGERPKGPVWFLQSGPGAAKTKWKSPFEGMEIPKPPPKKPAPRKSDGKKAKQGKDKSLAPVKIRLVLGGAAVGDDETGSERTSKSRSRSVSVGVGKENALDRAGLMLPPPPRVQTKRVDRSASWKARDVVDSSSDSDSSDSDMEGYPKNRLRPSRPTRRGLPAPLALNGSPRTYGNNRLPTGSPFNDLFFPAPAHPMSPGTLAASSFPSHPLDNTVWMDRKSPKIETSAASDEEVVDPEWGMWSDIIFKEEMEEENKAAWSVEDEAKVKEATDALRALFPLETQDDEMLSDDREFDLAKTVDRPNGTTSPSLSEPASIATSGTARTGLRGKLKAVDAGGLALNSWIVNFSPVASPRVRPSRTLAHSQPHDFSPTQHFSKLRGQFDQDESMEVDDDSAWLDESGELPVKAEDSFSDVDIGSTIDDVASPEHDRHLHTALWAQEASSTIRVKSEPEDFPTPSSIEDEPMPCSRASLTPSYDSSDSPDYDEYGVGYNVDEMILGPESVSVDEIDGWLPASQHRTPHRTRAGKGKKVQAKGKEDCAKWGSWGGIGVCSSGKRSSRSSASTATRRRKSKTCFERLITPESDIGADCEVEVDDAIGTEDFDKARAEADAKEEKHRKASKEKAERHKAMLEAYRETVKRELPEGDVTPSPWEDPQSTVQWGSSSTDSLQTPGVLSPMVLHSVSNLSLSNPGESSTGVDPKALVSPPMGGIFGQGLGAASLDAGLEVGMLDAALSQQEVDAIMAAPVPETPVAPVATPANPPRPATASVATSSVTVQPTPITVVSTSAPSEKTTAVVALPTAIPSSAPSAPAKSPIPLAPTAKPASAATASAAKATSPTTQAAAPRPINQPAASVPPSRSSTPGTTSSTSSTSTGARSGGKIATITKPLCPGVDACVVDNIPVYAHLFDGRNGSGKQVLLRRLDTDFVNANALLHALSVPAGKHAEYLDNPISQARASARHLVHPSAAGVEYSHGVSGVWVHLSEAREFARRVKLPEESLLASVLREDLFQLFATLAGLKPDHPPSESFGLPFVPRRHTPPAPPTSKSTPNLAALSTSAPNSNSHLRPSTNNNSAPATNPTSPSSAASAGSGALGPKGALVRQADGAAPECPNPKRRRATISSPLSKKPQGLTSTPAPTPATAPASAAKHGQGQGKGQGQGTKTAQVGVAASMPKRATRASIGGAVNKTAVAK</sequence>
<dbReference type="PROSITE" id="PS51299">
    <property type="entry name" value="HTH_APSES"/>
    <property type="match status" value="1"/>
</dbReference>
<feature type="compositionally biased region" description="Polar residues" evidence="2">
    <location>
        <begin position="1256"/>
        <end position="1269"/>
    </location>
</feature>
<dbReference type="InterPro" id="IPR036887">
    <property type="entry name" value="HTH_APSES_sf"/>
</dbReference>
<keyword evidence="1" id="KW-0175">Coiled coil</keyword>
<dbReference type="GeneID" id="30195863"/>
<feature type="compositionally biased region" description="Low complexity" evidence="2">
    <location>
        <begin position="1058"/>
        <end position="1082"/>
    </location>
</feature>
<feature type="compositionally biased region" description="Basic and acidic residues" evidence="2">
    <location>
        <begin position="243"/>
        <end position="257"/>
    </location>
</feature>
<dbReference type="GO" id="GO:0003677">
    <property type="term" value="F:DNA binding"/>
    <property type="evidence" value="ECO:0007669"/>
    <property type="project" value="InterPro"/>
</dbReference>
<protein>
    <recommendedName>
        <fullName evidence="3">HTH APSES-type domain-containing protein</fullName>
    </recommendedName>
</protein>
<feature type="compositionally biased region" description="Low complexity" evidence="2">
    <location>
        <begin position="1006"/>
        <end position="1047"/>
    </location>
</feature>
<feature type="region of interest" description="Disordered" evidence="2">
    <location>
        <begin position="644"/>
        <end position="685"/>
    </location>
</feature>
<feature type="compositionally biased region" description="Low complexity" evidence="2">
    <location>
        <begin position="288"/>
        <end position="297"/>
    </location>
</feature>
<feature type="compositionally biased region" description="Low complexity" evidence="2">
    <location>
        <begin position="33"/>
        <end position="46"/>
    </location>
</feature>
<dbReference type="Proteomes" id="UP000094819">
    <property type="component" value="Unassembled WGS sequence"/>
</dbReference>
<feature type="compositionally biased region" description="Low complexity" evidence="2">
    <location>
        <begin position="754"/>
        <end position="767"/>
    </location>
</feature>
<feature type="compositionally biased region" description="Basic and acidic residues" evidence="2">
    <location>
        <begin position="316"/>
        <end position="330"/>
    </location>
</feature>
<comment type="caution">
    <text evidence="4">The sequence shown here is derived from an EMBL/GenBank/DDBJ whole genome shotgun (WGS) entry which is preliminary data.</text>
</comment>
<dbReference type="RefSeq" id="XP_019029407.1">
    <property type="nucleotide sequence ID" value="XM_019178706.1"/>
</dbReference>
<feature type="region of interest" description="Disordered" evidence="2">
    <location>
        <begin position="1"/>
        <end position="64"/>
    </location>
</feature>
<dbReference type="OrthoDB" id="5597783at2759"/>
<dbReference type="SUPFAM" id="SSF54616">
    <property type="entry name" value="DNA-binding domain of Mlu1-box binding protein MBP1"/>
    <property type="match status" value="1"/>
</dbReference>
<dbReference type="InterPro" id="IPR003163">
    <property type="entry name" value="Tscrpt_reg_HTH_APSES-type"/>
</dbReference>
<feature type="compositionally biased region" description="Basic residues" evidence="2">
    <location>
        <begin position="720"/>
        <end position="735"/>
    </location>
</feature>
<feature type="region of interest" description="Disordered" evidence="2">
    <location>
        <begin position="716"/>
        <end position="735"/>
    </location>
</feature>
<feature type="region of interest" description="Disordered" evidence="2">
    <location>
        <begin position="845"/>
        <end position="871"/>
    </location>
</feature>
<feature type="domain" description="HTH APSES-type" evidence="3">
    <location>
        <begin position="1099"/>
        <end position="1219"/>
    </location>
</feature>
<dbReference type="InterPro" id="IPR057511">
    <property type="entry name" value="WH_GDS1"/>
</dbReference>
<dbReference type="Pfam" id="PF25318">
    <property type="entry name" value="WHD_GDS1"/>
    <property type="match status" value="1"/>
</dbReference>
<feature type="region of interest" description="Disordered" evidence="2">
    <location>
        <begin position="1226"/>
        <end position="1395"/>
    </location>
</feature>
<evidence type="ECO:0000313" key="5">
    <source>
        <dbReference type="Proteomes" id="UP000094819"/>
    </source>
</evidence>
<feature type="compositionally biased region" description="Polar residues" evidence="2">
    <location>
        <begin position="857"/>
        <end position="871"/>
    </location>
</feature>
<evidence type="ECO:0000256" key="2">
    <source>
        <dbReference type="SAM" id="MobiDB-lite"/>
    </source>
</evidence>
<feature type="compositionally biased region" description="Polar residues" evidence="2">
    <location>
        <begin position="505"/>
        <end position="523"/>
    </location>
</feature>
<organism evidence="4 5">
    <name type="scientific">Cryptococcus wingfieldii CBS 7118</name>
    <dbReference type="NCBI Taxonomy" id="1295528"/>
    <lineage>
        <taxon>Eukaryota</taxon>
        <taxon>Fungi</taxon>
        <taxon>Dikarya</taxon>
        <taxon>Basidiomycota</taxon>
        <taxon>Agaricomycotina</taxon>
        <taxon>Tremellomycetes</taxon>
        <taxon>Tremellales</taxon>
        <taxon>Cryptococcaceae</taxon>
        <taxon>Cryptococcus</taxon>
    </lineage>
</organism>
<feature type="compositionally biased region" description="Basic residues" evidence="2">
    <location>
        <begin position="349"/>
        <end position="358"/>
    </location>
</feature>
<feature type="region of interest" description="Disordered" evidence="2">
    <location>
        <begin position="500"/>
        <end position="523"/>
    </location>
</feature>
<dbReference type="Gene3D" id="3.10.260.10">
    <property type="entry name" value="Transcription regulator HTH, APSES-type DNA-binding domain"/>
    <property type="match status" value="1"/>
</dbReference>
<feature type="compositionally biased region" description="Low complexity" evidence="2">
    <location>
        <begin position="1270"/>
        <end position="1293"/>
    </location>
</feature>
<feature type="coiled-coil region" evidence="1">
    <location>
        <begin position="804"/>
        <end position="843"/>
    </location>
</feature>
<gene>
    <name evidence="4" type="ORF">L198_06651</name>
</gene>
<evidence type="ECO:0000256" key="1">
    <source>
        <dbReference type="SAM" id="Coils"/>
    </source>
</evidence>
<feature type="region of interest" description="Disordered" evidence="2">
    <location>
        <begin position="205"/>
        <end position="375"/>
    </location>
</feature>
<reference evidence="4 5" key="1">
    <citation type="submission" date="2016-06" db="EMBL/GenBank/DDBJ databases">
        <title>Evolution of pathogenesis and genome organization in the Tremellales.</title>
        <authorList>
            <person name="Cuomo C."/>
            <person name="Litvintseva A."/>
            <person name="Heitman J."/>
            <person name="Chen Y."/>
            <person name="Sun S."/>
            <person name="Springer D."/>
            <person name="Dromer F."/>
            <person name="Young S."/>
            <person name="Zeng Q."/>
            <person name="Chapman S."/>
            <person name="Gujja S."/>
            <person name="Saif S."/>
            <person name="Birren B."/>
        </authorList>
    </citation>
    <scope>NUCLEOTIDE SEQUENCE [LARGE SCALE GENOMIC DNA]</scope>
    <source>
        <strain evidence="4 5">CBS 7118</strain>
    </source>
</reference>